<proteinExistence type="predicted"/>
<accession>A0ABR9RC49</accession>
<evidence type="ECO:0000313" key="2">
    <source>
        <dbReference type="Proteomes" id="UP000806211"/>
    </source>
</evidence>
<organism evidence="1 2">
    <name type="scientific">Pseudoflavonifractor gallinarum</name>
    <dbReference type="NCBI Taxonomy" id="2779352"/>
    <lineage>
        <taxon>Bacteria</taxon>
        <taxon>Bacillati</taxon>
        <taxon>Bacillota</taxon>
        <taxon>Clostridia</taxon>
        <taxon>Eubacteriales</taxon>
        <taxon>Oscillospiraceae</taxon>
        <taxon>Pseudoflavonifractor</taxon>
    </lineage>
</organism>
<dbReference type="RefSeq" id="WP_193537995.1">
    <property type="nucleotide sequence ID" value="NZ_JADCKF010000008.1"/>
</dbReference>
<gene>
    <name evidence="1" type="ORF">INF37_09620</name>
</gene>
<protein>
    <submittedName>
        <fullName evidence="1">Uncharacterized protein</fullName>
    </submittedName>
</protein>
<comment type="caution">
    <text evidence="1">The sequence shown here is derived from an EMBL/GenBank/DDBJ whole genome shotgun (WGS) entry which is preliminary data.</text>
</comment>
<sequence>MMDKATVEKLALLYVEKNLAIGDSPLRALELFEEAQNAIKKELGDRLSKHVSSSAWSL</sequence>
<evidence type="ECO:0000313" key="1">
    <source>
        <dbReference type="EMBL" id="MBE5056255.1"/>
    </source>
</evidence>
<reference evidence="1 2" key="1">
    <citation type="submission" date="2020-10" db="EMBL/GenBank/DDBJ databases">
        <title>ChiBAC.</title>
        <authorList>
            <person name="Zenner C."/>
            <person name="Hitch T.C.A."/>
            <person name="Clavel T."/>
        </authorList>
    </citation>
    <scope>NUCLEOTIDE SEQUENCE [LARGE SCALE GENOMIC DNA]</scope>
    <source>
        <strain evidence="1 2">DSM 107456</strain>
    </source>
</reference>
<dbReference type="Proteomes" id="UP000806211">
    <property type="component" value="Unassembled WGS sequence"/>
</dbReference>
<name>A0ABR9RC49_9FIRM</name>
<keyword evidence="2" id="KW-1185">Reference proteome</keyword>
<dbReference type="EMBL" id="JADCKF010000008">
    <property type="protein sequence ID" value="MBE5056255.1"/>
    <property type="molecule type" value="Genomic_DNA"/>
</dbReference>